<keyword evidence="3" id="KW-0288">FMN</keyword>
<evidence type="ECO:0000256" key="1">
    <source>
        <dbReference type="ARBA" id="ARBA00001917"/>
    </source>
</evidence>
<evidence type="ECO:0000256" key="4">
    <source>
        <dbReference type="ARBA" id="ARBA00038054"/>
    </source>
</evidence>
<gene>
    <name evidence="6" type="ORF">UFOPK1689_00902</name>
</gene>
<proteinExistence type="inferred from homology"/>
<dbReference type="InterPro" id="IPR002563">
    <property type="entry name" value="Flavin_Rdtase-like_dom"/>
</dbReference>
<comment type="cofactor">
    <cofactor evidence="1">
        <name>FMN</name>
        <dbReference type="ChEBI" id="CHEBI:58210"/>
    </cofactor>
</comment>
<dbReference type="EMBL" id="CAEZTN010000032">
    <property type="protein sequence ID" value="CAB4574681.1"/>
    <property type="molecule type" value="Genomic_DNA"/>
</dbReference>
<evidence type="ECO:0000259" key="5">
    <source>
        <dbReference type="SMART" id="SM00903"/>
    </source>
</evidence>
<dbReference type="SUPFAM" id="SSF50475">
    <property type="entry name" value="FMN-binding split barrel"/>
    <property type="match status" value="1"/>
</dbReference>
<dbReference type="PANTHER" id="PTHR33798">
    <property type="entry name" value="FLAVOPROTEIN OXYGENASE"/>
    <property type="match status" value="1"/>
</dbReference>
<dbReference type="Gene3D" id="2.30.110.10">
    <property type="entry name" value="Electron Transport, Fmn-binding Protein, Chain A"/>
    <property type="match status" value="1"/>
</dbReference>
<dbReference type="SMART" id="SM00903">
    <property type="entry name" value="Flavin_Reduct"/>
    <property type="match status" value="1"/>
</dbReference>
<reference evidence="6" key="1">
    <citation type="submission" date="2020-05" db="EMBL/GenBank/DDBJ databases">
        <authorList>
            <person name="Chiriac C."/>
            <person name="Salcher M."/>
            <person name="Ghai R."/>
            <person name="Kavagutti S V."/>
        </authorList>
    </citation>
    <scope>NUCLEOTIDE SEQUENCE</scope>
</reference>
<accession>A0A6J6EDX6</accession>
<protein>
    <submittedName>
        <fullName evidence="6">Unannotated protein</fullName>
    </submittedName>
</protein>
<feature type="domain" description="Flavin reductase like" evidence="5">
    <location>
        <begin position="19"/>
        <end position="173"/>
    </location>
</feature>
<evidence type="ECO:0000256" key="2">
    <source>
        <dbReference type="ARBA" id="ARBA00022630"/>
    </source>
</evidence>
<organism evidence="6">
    <name type="scientific">freshwater metagenome</name>
    <dbReference type="NCBI Taxonomy" id="449393"/>
    <lineage>
        <taxon>unclassified sequences</taxon>
        <taxon>metagenomes</taxon>
        <taxon>ecological metagenomes</taxon>
    </lineage>
</organism>
<comment type="similarity">
    <text evidence="4">Belongs to the flavoredoxin family.</text>
</comment>
<dbReference type="GO" id="GO:0010181">
    <property type="term" value="F:FMN binding"/>
    <property type="evidence" value="ECO:0007669"/>
    <property type="project" value="InterPro"/>
</dbReference>
<dbReference type="AlphaFoldDB" id="A0A6J6EDX6"/>
<name>A0A6J6EDX6_9ZZZZ</name>
<evidence type="ECO:0000313" key="6">
    <source>
        <dbReference type="EMBL" id="CAB4574681.1"/>
    </source>
</evidence>
<dbReference type="PANTHER" id="PTHR33798:SF5">
    <property type="entry name" value="FLAVIN REDUCTASE LIKE DOMAIN-CONTAINING PROTEIN"/>
    <property type="match status" value="1"/>
</dbReference>
<dbReference type="InterPro" id="IPR012349">
    <property type="entry name" value="Split_barrel_FMN-bd"/>
</dbReference>
<keyword evidence="2" id="KW-0285">Flavoprotein</keyword>
<sequence length="206" mass="22684">MEIELGPLSESQRYALLTQTIIPRPIAWVLTDNSLPGDARWNLAPFSFFNGIASDPPMVMFSVGSWDVSGKAKDTLVNIRKNSSFTIGIANQHQVKHVQQSAISLDHGVSETSKFGISVTSWQWPTPLIDGCRINFACTLSKEVKIEESSQILIFAKISKIWVADEAVSKDEKDRIVIDPEKVDPLLRLGGGKYGTLGSVMPMPQV</sequence>
<dbReference type="Pfam" id="PF01613">
    <property type="entry name" value="Flavin_Reduct"/>
    <property type="match status" value="1"/>
</dbReference>
<evidence type="ECO:0000256" key="3">
    <source>
        <dbReference type="ARBA" id="ARBA00022643"/>
    </source>
</evidence>